<evidence type="ECO:0000256" key="2">
    <source>
        <dbReference type="ARBA" id="ARBA00035108"/>
    </source>
</evidence>
<comment type="similarity">
    <text evidence="3">Belongs to the gas vesicle GvpF/GvpL family.</text>
</comment>
<dbReference type="PANTHER" id="PTHR36852">
    <property type="entry name" value="PROTEIN GVPL 2"/>
    <property type="match status" value="1"/>
</dbReference>
<reference evidence="4" key="1">
    <citation type="journal article" date="2021" name="PeerJ">
        <title>Extensive microbial diversity within the chicken gut microbiome revealed by metagenomics and culture.</title>
        <authorList>
            <person name="Gilroy R."/>
            <person name="Ravi A."/>
            <person name="Getino M."/>
            <person name="Pursley I."/>
            <person name="Horton D.L."/>
            <person name="Alikhan N.F."/>
            <person name="Baker D."/>
            <person name="Gharbi K."/>
            <person name="Hall N."/>
            <person name="Watson M."/>
            <person name="Adriaenssens E.M."/>
            <person name="Foster-Nyarko E."/>
            <person name="Jarju S."/>
            <person name="Secka A."/>
            <person name="Antonio M."/>
            <person name="Oren A."/>
            <person name="Chaudhuri R.R."/>
            <person name="La Ragione R."/>
            <person name="Hildebrand F."/>
            <person name="Pallen M.J."/>
        </authorList>
    </citation>
    <scope>NUCLEOTIDE SEQUENCE</scope>
    <source>
        <strain evidence="4">ChiHjej13B12-14962</strain>
    </source>
</reference>
<evidence type="ECO:0000313" key="5">
    <source>
        <dbReference type="Proteomes" id="UP000703315"/>
    </source>
</evidence>
<protein>
    <submittedName>
        <fullName evidence="4">GvpL/GvpF family gas vesicle protein</fullName>
    </submittedName>
</protein>
<dbReference type="PANTHER" id="PTHR36852:SF1">
    <property type="entry name" value="PROTEIN GVPL 2"/>
    <property type="match status" value="1"/>
</dbReference>
<organism evidence="4 5">
    <name type="scientific">Enteractinococcus helveticum</name>
    <dbReference type="NCBI Taxonomy" id="1837282"/>
    <lineage>
        <taxon>Bacteria</taxon>
        <taxon>Bacillati</taxon>
        <taxon>Actinomycetota</taxon>
        <taxon>Actinomycetes</taxon>
        <taxon>Micrococcales</taxon>
        <taxon>Micrococcaceae</taxon>
    </lineage>
</organism>
<dbReference type="AlphaFoldDB" id="A0A921FLH0"/>
<keyword evidence="1" id="KW-0304">Gas vesicle</keyword>
<evidence type="ECO:0000256" key="1">
    <source>
        <dbReference type="ARBA" id="ARBA00022987"/>
    </source>
</evidence>
<comment type="subcellular location">
    <subcellularLocation>
        <location evidence="2">Gas vesicle</location>
    </subcellularLocation>
</comment>
<dbReference type="RefSeq" id="WP_303904486.1">
    <property type="nucleotide sequence ID" value="NZ_DYXC01000072.1"/>
</dbReference>
<dbReference type="GO" id="GO:0031412">
    <property type="term" value="P:gas vesicle organization"/>
    <property type="evidence" value="ECO:0007669"/>
    <property type="project" value="InterPro"/>
</dbReference>
<proteinExistence type="inferred from homology"/>
<dbReference type="InterPro" id="IPR009430">
    <property type="entry name" value="GvpL/GvpF"/>
</dbReference>
<dbReference type="Pfam" id="PF06386">
    <property type="entry name" value="GvpL_GvpF"/>
    <property type="match status" value="1"/>
</dbReference>
<dbReference type="EMBL" id="DYXC01000072">
    <property type="protein sequence ID" value="HJF14385.1"/>
    <property type="molecule type" value="Genomic_DNA"/>
</dbReference>
<dbReference type="Proteomes" id="UP000703315">
    <property type="component" value="Unassembled WGS sequence"/>
</dbReference>
<accession>A0A921FLH0</accession>
<evidence type="ECO:0000256" key="3">
    <source>
        <dbReference type="ARBA" id="ARBA00035643"/>
    </source>
</evidence>
<gene>
    <name evidence="4" type="ORF">K8V32_06195</name>
</gene>
<sequence>MTTEAEHDQLYVYGIVTENTTLPAGLTGVSQGAVNTTTHGPLAAVVTHLNDEDELGTPDNLLAHSTVLDAIAEHLTILPMAFGTVAPSEAELREAILGLNEAEYLEALKRLSDSVQYTVRARYIRDAVLADLIEDDPQVAKLRETIAGTTEDETRAERIALGELVVEAFGSIRPVHAQHIIDAVSPTVEDIQEHEGGQVEDVVEMAVLVNRERVSEFEAALEVVAQQLHTRINFQLNGPQAPYDFVVE</sequence>
<name>A0A921FLH0_9MICC</name>
<comment type="caution">
    <text evidence="4">The sequence shown here is derived from an EMBL/GenBank/DDBJ whole genome shotgun (WGS) entry which is preliminary data.</text>
</comment>
<dbReference type="GO" id="GO:0031411">
    <property type="term" value="C:gas vesicle"/>
    <property type="evidence" value="ECO:0007669"/>
    <property type="project" value="UniProtKB-SubCell"/>
</dbReference>
<reference evidence="4" key="2">
    <citation type="submission" date="2021-09" db="EMBL/GenBank/DDBJ databases">
        <authorList>
            <person name="Gilroy R."/>
        </authorList>
    </citation>
    <scope>NUCLEOTIDE SEQUENCE</scope>
    <source>
        <strain evidence="4">ChiHjej13B12-14962</strain>
    </source>
</reference>
<evidence type="ECO:0000313" key="4">
    <source>
        <dbReference type="EMBL" id="HJF14385.1"/>
    </source>
</evidence>